<evidence type="ECO:0000313" key="3">
    <source>
        <dbReference type="EMBL" id="RPE64610.1"/>
    </source>
</evidence>
<dbReference type="SUPFAM" id="SSF51120">
    <property type="entry name" value="beta-Roll"/>
    <property type="match status" value="3"/>
</dbReference>
<keyword evidence="2" id="KW-0964">Secreted</keyword>
<dbReference type="Proteomes" id="UP000269689">
    <property type="component" value="Unassembled WGS sequence"/>
</dbReference>
<dbReference type="Gene3D" id="2.130.10.10">
    <property type="entry name" value="YVTN repeat-like/Quinoprotein amine dehydrogenase"/>
    <property type="match status" value="1"/>
</dbReference>
<dbReference type="PROSITE" id="PS00330">
    <property type="entry name" value="HEMOLYSIN_CALCIUM"/>
    <property type="match status" value="8"/>
</dbReference>
<comment type="caution">
    <text evidence="3">The sequence shown here is derived from an EMBL/GenBank/DDBJ whole genome shotgun (WGS) entry which is preliminary data.</text>
</comment>
<dbReference type="InterPro" id="IPR011049">
    <property type="entry name" value="Serralysin-like_metalloprot_C"/>
</dbReference>
<evidence type="ECO:0000256" key="1">
    <source>
        <dbReference type="ARBA" id="ARBA00004613"/>
    </source>
</evidence>
<protein>
    <submittedName>
        <fullName evidence="3">Hemolysin type calcium-binding protein</fullName>
    </submittedName>
</protein>
<dbReference type="InterPro" id="IPR015943">
    <property type="entry name" value="WD40/YVTN_repeat-like_dom_sf"/>
</dbReference>
<dbReference type="GO" id="GO:0005576">
    <property type="term" value="C:extracellular region"/>
    <property type="evidence" value="ECO:0007669"/>
    <property type="project" value="UniProtKB-SubCell"/>
</dbReference>
<dbReference type="RefSeq" id="WP_148087111.1">
    <property type="nucleotide sequence ID" value="NZ_RKQK01000004.1"/>
</dbReference>
<dbReference type="Pfam" id="PF00353">
    <property type="entry name" value="HemolysinCabind"/>
    <property type="match status" value="5"/>
</dbReference>
<keyword evidence="4" id="KW-1185">Reference proteome</keyword>
<evidence type="ECO:0000256" key="2">
    <source>
        <dbReference type="ARBA" id="ARBA00022525"/>
    </source>
</evidence>
<proteinExistence type="predicted"/>
<dbReference type="PRINTS" id="PR00313">
    <property type="entry name" value="CABNDNGRPT"/>
</dbReference>
<reference evidence="3 4" key="1">
    <citation type="submission" date="2018-11" db="EMBL/GenBank/DDBJ databases">
        <title>Genomic Encyclopedia of Type Strains, Phase IV (KMG-IV): sequencing the most valuable type-strain genomes for metagenomic binning, comparative biology and taxonomic classification.</title>
        <authorList>
            <person name="Goeker M."/>
        </authorList>
    </citation>
    <scope>NUCLEOTIDE SEQUENCE [LARGE SCALE GENOMIC DNA]</scope>
    <source>
        <strain evidence="3 4">DSM 104731</strain>
    </source>
</reference>
<dbReference type="InterPro" id="IPR018511">
    <property type="entry name" value="Hemolysin-typ_Ca-bd_CS"/>
</dbReference>
<dbReference type="PANTHER" id="PTHR38340:SF1">
    <property type="entry name" value="S-LAYER PROTEIN"/>
    <property type="match status" value="1"/>
</dbReference>
<feature type="non-terminal residue" evidence="3">
    <location>
        <position position="717"/>
    </location>
</feature>
<organism evidence="3 4">
    <name type="scientific">Pacificibacter maritimus</name>
    <dbReference type="NCBI Taxonomy" id="762213"/>
    <lineage>
        <taxon>Bacteria</taxon>
        <taxon>Pseudomonadati</taxon>
        <taxon>Pseudomonadota</taxon>
        <taxon>Alphaproteobacteria</taxon>
        <taxon>Rhodobacterales</taxon>
        <taxon>Roseobacteraceae</taxon>
        <taxon>Pacificibacter</taxon>
    </lineage>
</organism>
<gene>
    <name evidence="3" type="ORF">EDD53_2369</name>
</gene>
<dbReference type="GO" id="GO:0005509">
    <property type="term" value="F:calcium ion binding"/>
    <property type="evidence" value="ECO:0007669"/>
    <property type="project" value="InterPro"/>
</dbReference>
<dbReference type="InterPro" id="IPR001343">
    <property type="entry name" value="Hemolysn_Ca-bd"/>
</dbReference>
<name>A0A3N4USC9_9RHOB</name>
<dbReference type="InterPro" id="IPR050557">
    <property type="entry name" value="RTX_toxin/Mannuronan_C5-epim"/>
</dbReference>
<dbReference type="PANTHER" id="PTHR38340">
    <property type="entry name" value="S-LAYER PROTEIN"/>
    <property type="match status" value="1"/>
</dbReference>
<accession>A0A3N4USC9</accession>
<comment type="subcellular location">
    <subcellularLocation>
        <location evidence="1">Secreted</location>
    </subcellularLocation>
</comment>
<dbReference type="AlphaFoldDB" id="A0A3N4USC9"/>
<evidence type="ECO:0000313" key="4">
    <source>
        <dbReference type="Proteomes" id="UP000269689"/>
    </source>
</evidence>
<dbReference type="Gene3D" id="2.150.10.10">
    <property type="entry name" value="Serralysin-like metalloprotease, C-terminal"/>
    <property type="match status" value="4"/>
</dbReference>
<dbReference type="OrthoDB" id="9342475at2"/>
<dbReference type="EMBL" id="RKQK01000004">
    <property type="protein sequence ID" value="RPE64610.1"/>
    <property type="molecule type" value="Genomic_DNA"/>
</dbReference>
<sequence>MGYLNYFAEHAFELGLLGTDVRDMVTREVDGETFLYTTTSLSGGVTSYRVNEDGLPELIDLEEFSGASRLPVMHEVEIVTINGSQFLIVGSDSAHEMTGYRLADDGSIGRRHNVDWGPVDDGAAHIEFMTISGHTFVATASEHGSGISIFELTESGTELTYEIANHGQTILSTVAAMESVVIDGQTYLVTASTSQNEIQTFRVSSSGTLSETDAIGADSGLGINAPTAMEIVNVGAQTYAIVASSVSDSLSVVRVDAGGQLVPTDHVLDNLHTRFDNIGEMAVFDADGQIYILASGTDDGISLLTLLPNGRLQHIESVAWDGSNGLNSISSIEVVDLGSSLQVFIASGTGDGLFQFDFDVSQIGQSLTGTHADNTLQGTAQADVLSGDEGNDTLFGNAGNDILVDDWGADVFWGGSGMDTFVMRPDDGSIDTIMDFERGLDRLDFNNFGMLYSVQQITVVPTSAGARVSFRDEVFYIHSTDGYSLNSSDLFAESFLGPDRPFLMVETELHGTELIDNLIGGDSADTIYGYADDDFIYGGHGNDTIVGGIGADELDAGNGNDRLDGEGGDDILNGGAGNDVLNGGDGDDRLIGGAGSDVLDGGDGTDTAYYFGATAGLRADIMISGANTGDAAGDTYRSIENLFGSAYDDVLIGNDESNTIWGSNGNDSLYGRSGDDTLIGGAGLDALNGGNGNDTLIGGAGADALVGGAGTDRAQYT</sequence>